<feature type="region of interest" description="Disordered" evidence="1">
    <location>
        <begin position="256"/>
        <end position="284"/>
    </location>
</feature>
<dbReference type="EMBL" id="JAKCXM010000027">
    <property type="protein sequence ID" value="KAJ0406920.1"/>
    <property type="molecule type" value="Genomic_DNA"/>
</dbReference>
<evidence type="ECO:0000256" key="2">
    <source>
        <dbReference type="SAM" id="Phobius"/>
    </source>
</evidence>
<keyword evidence="2" id="KW-0812">Transmembrane</keyword>
<dbReference type="Proteomes" id="UP001209570">
    <property type="component" value="Unassembled WGS sequence"/>
</dbReference>
<protein>
    <recommendedName>
        <fullName evidence="5">Transmembrane protein</fullName>
    </recommendedName>
</protein>
<keyword evidence="4" id="KW-1185">Reference proteome</keyword>
<reference evidence="3" key="1">
    <citation type="submission" date="2021-12" db="EMBL/GenBank/DDBJ databases">
        <title>Prjna785345.</title>
        <authorList>
            <person name="Rujirawat T."/>
            <person name="Krajaejun T."/>
        </authorList>
    </citation>
    <scope>NUCLEOTIDE SEQUENCE</scope>
    <source>
        <strain evidence="3">Pi057C3</strain>
    </source>
</reference>
<evidence type="ECO:0008006" key="5">
    <source>
        <dbReference type="Google" id="ProtNLM"/>
    </source>
</evidence>
<keyword evidence="2" id="KW-1133">Transmembrane helix</keyword>
<comment type="caution">
    <text evidence="3">The sequence shown here is derived from an EMBL/GenBank/DDBJ whole genome shotgun (WGS) entry which is preliminary data.</text>
</comment>
<name>A0AAD5MGG9_PYTIN</name>
<sequence length="315" mass="34635">MSIVIKSAVFAAGLALYTWPRELVEAVLSDTAMGDMPAHVIRFALTMLSYMWALTRSATWYYAIMVIVVLQTMCWASFVVDERVLAHFGYDTVSKDDEKAIFQTGAIALYGCMLLLLLFGDSDTSEEQYRVHGSKRLVAFYTKHNPEKLPDVDRILAKYQSNEELLFTRLHRKYSVLSHTRAEDAVDEVGADEAIPQDGQGDVEEVELLQPEAHREAADSEEDEGFHLVQQQRTASSVATSTTSTVKAIGRAMATNDLDAASRTPSPPTQSPSSAAGSAKSEAIRAAIDEARRAQEARVQQRIAQLAARSASKTA</sequence>
<feature type="transmembrane region" description="Helical" evidence="2">
    <location>
        <begin position="100"/>
        <end position="120"/>
    </location>
</feature>
<organism evidence="3 4">
    <name type="scientific">Pythium insidiosum</name>
    <name type="common">Pythiosis disease agent</name>
    <dbReference type="NCBI Taxonomy" id="114742"/>
    <lineage>
        <taxon>Eukaryota</taxon>
        <taxon>Sar</taxon>
        <taxon>Stramenopiles</taxon>
        <taxon>Oomycota</taxon>
        <taxon>Peronosporomycetes</taxon>
        <taxon>Pythiales</taxon>
        <taxon>Pythiaceae</taxon>
        <taxon>Pythium</taxon>
    </lineage>
</organism>
<proteinExistence type="predicted"/>
<evidence type="ECO:0000313" key="3">
    <source>
        <dbReference type="EMBL" id="KAJ0406920.1"/>
    </source>
</evidence>
<accession>A0AAD5MGG9</accession>
<feature type="compositionally biased region" description="Low complexity" evidence="1">
    <location>
        <begin position="234"/>
        <end position="244"/>
    </location>
</feature>
<dbReference type="AlphaFoldDB" id="A0AAD5MGG9"/>
<feature type="transmembrane region" description="Helical" evidence="2">
    <location>
        <begin position="60"/>
        <end position="80"/>
    </location>
</feature>
<evidence type="ECO:0000313" key="4">
    <source>
        <dbReference type="Proteomes" id="UP001209570"/>
    </source>
</evidence>
<keyword evidence="2" id="KW-0472">Membrane</keyword>
<feature type="region of interest" description="Disordered" evidence="1">
    <location>
        <begin position="213"/>
        <end position="244"/>
    </location>
</feature>
<evidence type="ECO:0000256" key="1">
    <source>
        <dbReference type="SAM" id="MobiDB-lite"/>
    </source>
</evidence>
<gene>
    <name evidence="3" type="ORF">P43SY_001771</name>
</gene>